<keyword evidence="7" id="KW-0624">Polysaccharide degradation</keyword>
<dbReference type="Gene3D" id="3.40.50.1820">
    <property type="entry name" value="alpha/beta hydrolase"/>
    <property type="match status" value="1"/>
</dbReference>
<evidence type="ECO:0000256" key="3">
    <source>
        <dbReference type="ARBA" id="ARBA00022651"/>
    </source>
</evidence>
<evidence type="ECO:0000313" key="9">
    <source>
        <dbReference type="EMBL" id="MCX2966398.1"/>
    </source>
</evidence>
<protein>
    <recommendedName>
        <fullName evidence="11">Esterase</fullName>
    </recommendedName>
</protein>
<accession>A0A9X3D7L9</accession>
<dbReference type="GO" id="GO:0045493">
    <property type="term" value="P:xylan catabolic process"/>
    <property type="evidence" value="ECO:0007669"/>
    <property type="project" value="UniProtKB-KW"/>
</dbReference>
<comment type="caution">
    <text evidence="9">The sequence shown here is derived from an EMBL/GenBank/DDBJ whole genome shotgun (WGS) entry which is preliminary data.</text>
</comment>
<dbReference type="AlphaFoldDB" id="A0A9X3D7L9"/>
<evidence type="ECO:0000256" key="7">
    <source>
        <dbReference type="ARBA" id="ARBA00023326"/>
    </source>
</evidence>
<dbReference type="InterPro" id="IPR029058">
    <property type="entry name" value="AB_hydrolase_fold"/>
</dbReference>
<reference evidence="9" key="1">
    <citation type="submission" date="2022-10" db="EMBL/GenBank/DDBJ databases">
        <title>WGS of marine actinomycetes from Thailand.</title>
        <authorList>
            <person name="Thawai C."/>
        </authorList>
    </citation>
    <scope>NUCLEOTIDE SEQUENCE</scope>
    <source>
        <strain evidence="9">SW21</strain>
    </source>
</reference>
<evidence type="ECO:0000256" key="8">
    <source>
        <dbReference type="SAM" id="MobiDB-lite"/>
    </source>
</evidence>
<evidence type="ECO:0000256" key="6">
    <source>
        <dbReference type="ARBA" id="ARBA00023277"/>
    </source>
</evidence>
<dbReference type="GO" id="GO:0005576">
    <property type="term" value="C:extracellular region"/>
    <property type="evidence" value="ECO:0007669"/>
    <property type="project" value="UniProtKB-SubCell"/>
</dbReference>
<evidence type="ECO:0000256" key="5">
    <source>
        <dbReference type="ARBA" id="ARBA00022801"/>
    </source>
</evidence>
<gene>
    <name evidence="9" type="ORF">OSB52_20145</name>
</gene>
<keyword evidence="4" id="KW-0732">Signal</keyword>
<organism evidence="9 10">
    <name type="scientific">Gordonia aquimaris</name>
    <dbReference type="NCBI Taxonomy" id="2984863"/>
    <lineage>
        <taxon>Bacteria</taxon>
        <taxon>Bacillati</taxon>
        <taxon>Actinomycetota</taxon>
        <taxon>Actinomycetes</taxon>
        <taxon>Mycobacteriales</taxon>
        <taxon>Gordoniaceae</taxon>
        <taxon>Gordonia</taxon>
    </lineage>
</organism>
<evidence type="ECO:0000313" key="10">
    <source>
        <dbReference type="Proteomes" id="UP001143347"/>
    </source>
</evidence>
<evidence type="ECO:0008006" key="11">
    <source>
        <dbReference type="Google" id="ProtNLM"/>
    </source>
</evidence>
<keyword evidence="10" id="KW-1185">Reference proteome</keyword>
<dbReference type="EMBL" id="JAPKFM010000026">
    <property type="protein sequence ID" value="MCX2966398.1"/>
    <property type="molecule type" value="Genomic_DNA"/>
</dbReference>
<feature type="region of interest" description="Disordered" evidence="8">
    <location>
        <begin position="1"/>
        <end position="31"/>
    </location>
</feature>
<feature type="compositionally biased region" description="Polar residues" evidence="8">
    <location>
        <begin position="1"/>
        <end position="18"/>
    </location>
</feature>
<evidence type="ECO:0000256" key="4">
    <source>
        <dbReference type="ARBA" id="ARBA00022729"/>
    </source>
</evidence>
<dbReference type="PANTHER" id="PTHR38050:SF2">
    <property type="entry name" value="FERULOYL ESTERASE C-RELATED"/>
    <property type="match status" value="1"/>
</dbReference>
<name>A0A9X3D7L9_9ACTN</name>
<proteinExistence type="predicted"/>
<comment type="subcellular location">
    <subcellularLocation>
        <location evidence="1">Secreted</location>
    </subcellularLocation>
</comment>
<dbReference type="SUPFAM" id="SSF53474">
    <property type="entry name" value="alpha/beta-Hydrolases"/>
    <property type="match status" value="1"/>
</dbReference>
<dbReference type="Proteomes" id="UP001143347">
    <property type="component" value="Unassembled WGS sequence"/>
</dbReference>
<keyword evidence="6" id="KW-0119">Carbohydrate metabolism</keyword>
<evidence type="ECO:0000256" key="1">
    <source>
        <dbReference type="ARBA" id="ARBA00004613"/>
    </source>
</evidence>
<keyword evidence="2" id="KW-0964">Secreted</keyword>
<dbReference type="PANTHER" id="PTHR38050">
    <property type="match status" value="1"/>
</dbReference>
<dbReference type="GO" id="GO:0030600">
    <property type="term" value="F:feruloyl esterase activity"/>
    <property type="evidence" value="ECO:0007669"/>
    <property type="project" value="InterPro"/>
</dbReference>
<keyword evidence="3" id="KW-0858">Xylan degradation</keyword>
<sequence length="327" mass="34722">MTTHASASATPAVRTSTDAPVPSSGCRTAAPAGTSVHAFSAAGRSGDYLQEVPHVAARTPMPVVFDVHGYLQPGIMQNAWSGMGAYGARHGFAVIVPETHVLPPKWDYRKNSADIAFLSEMLTHVEQTLCIDKRRVYMTGLSMGAFTTSSVACQLADRFAAVAPVSGLQDFTWCRPARDVPVVAFHGTGDEILSYTGGTGSRGMQLPASDGTLRTIGRQMREDKHPQLVPNAASIPAQTAAWARRNGCASTPTTKQITHDVARTSYACAPDSSVELYTIYGGGHTWPGGDPALVPTQITGPITQSISATAIIWDFFRAHPLRGPMDA</sequence>
<dbReference type="InterPro" id="IPR043595">
    <property type="entry name" value="FaeB/C/D"/>
</dbReference>
<evidence type="ECO:0000256" key="2">
    <source>
        <dbReference type="ARBA" id="ARBA00022525"/>
    </source>
</evidence>
<keyword evidence="5" id="KW-0378">Hydrolase</keyword>